<accession>A0A382XCS0</accession>
<gene>
    <name evidence="1" type="ORF">METZ01_LOCUS421239</name>
</gene>
<proteinExistence type="predicted"/>
<dbReference type="EMBL" id="UINC01166433">
    <property type="protein sequence ID" value="SVD68385.1"/>
    <property type="molecule type" value="Genomic_DNA"/>
</dbReference>
<dbReference type="AlphaFoldDB" id="A0A382XCS0"/>
<reference evidence="1" key="1">
    <citation type="submission" date="2018-05" db="EMBL/GenBank/DDBJ databases">
        <authorList>
            <person name="Lanie J.A."/>
            <person name="Ng W.-L."/>
            <person name="Kazmierczak K.M."/>
            <person name="Andrzejewski T.M."/>
            <person name="Davidsen T.M."/>
            <person name="Wayne K.J."/>
            <person name="Tettelin H."/>
            <person name="Glass J.I."/>
            <person name="Rusch D."/>
            <person name="Podicherti R."/>
            <person name="Tsui H.-C.T."/>
            <person name="Winkler M.E."/>
        </authorList>
    </citation>
    <scope>NUCLEOTIDE SEQUENCE</scope>
</reference>
<protein>
    <recommendedName>
        <fullName evidence="2">MBL fold metallo-hydrolase</fullName>
    </recommendedName>
</protein>
<sequence length="185" mass="20228">NTLAQMSRASCESVTNCDAFKGDNARYLPKTTFADQMSLGSGADQIDVYYFGRGHTDGDIWIVYRSARTAQTGDMFGRKGLPFLDVANGNGSALEFGETLKKAVAGISGVDKLIPGHNDVPLVWDDLVNYSGFYNDFVEQAQAAKAAGRSVEQFIQSYSVPGRYDDFTAEADRVRTTAQYIYDGQ</sequence>
<name>A0A382XCS0_9ZZZZ</name>
<dbReference type="SUPFAM" id="SSF56281">
    <property type="entry name" value="Metallo-hydrolase/oxidoreductase"/>
    <property type="match status" value="1"/>
</dbReference>
<evidence type="ECO:0008006" key="2">
    <source>
        <dbReference type="Google" id="ProtNLM"/>
    </source>
</evidence>
<dbReference type="InterPro" id="IPR036866">
    <property type="entry name" value="RibonucZ/Hydroxyglut_hydro"/>
</dbReference>
<dbReference type="Gene3D" id="3.60.15.10">
    <property type="entry name" value="Ribonuclease Z/Hydroxyacylglutathione hydrolase-like"/>
    <property type="match status" value="1"/>
</dbReference>
<organism evidence="1">
    <name type="scientific">marine metagenome</name>
    <dbReference type="NCBI Taxonomy" id="408172"/>
    <lineage>
        <taxon>unclassified sequences</taxon>
        <taxon>metagenomes</taxon>
        <taxon>ecological metagenomes</taxon>
    </lineage>
</organism>
<feature type="non-terminal residue" evidence="1">
    <location>
        <position position="1"/>
    </location>
</feature>
<evidence type="ECO:0000313" key="1">
    <source>
        <dbReference type="EMBL" id="SVD68385.1"/>
    </source>
</evidence>